<proteinExistence type="predicted"/>
<accession>A0A5C4UT32</accession>
<keyword evidence="2" id="KW-1185">Reference proteome</keyword>
<organism evidence="1 2">
    <name type="scientific">Streptomyces sedi</name>
    <dbReference type="NCBI Taxonomy" id="555059"/>
    <lineage>
        <taxon>Bacteria</taxon>
        <taxon>Bacillati</taxon>
        <taxon>Actinomycetota</taxon>
        <taxon>Actinomycetes</taxon>
        <taxon>Kitasatosporales</taxon>
        <taxon>Streptomycetaceae</taxon>
        <taxon>Streptomyces</taxon>
    </lineage>
</organism>
<dbReference type="AlphaFoldDB" id="A0A5C4UT32"/>
<evidence type="ECO:0000313" key="1">
    <source>
        <dbReference type="EMBL" id="TNM26463.1"/>
    </source>
</evidence>
<sequence length="64" mass="6447">MLAALCDPAGAGAELAAYAVEALRAGGVPRGDRLAMPLRALAEETDLELTAEQAAVLREAAPSA</sequence>
<protein>
    <submittedName>
        <fullName evidence="1">Uncharacterized protein</fullName>
    </submittedName>
</protein>
<evidence type="ECO:0000313" key="2">
    <source>
        <dbReference type="Proteomes" id="UP000311713"/>
    </source>
</evidence>
<dbReference type="Proteomes" id="UP000311713">
    <property type="component" value="Unassembled WGS sequence"/>
</dbReference>
<reference evidence="1 2" key="1">
    <citation type="submission" date="2019-06" db="EMBL/GenBank/DDBJ databases">
        <title>Draft genome of Streptomyces sedi sp. JCM16909.</title>
        <authorList>
            <person name="Klykleung N."/>
            <person name="Tanasupawat S."/>
            <person name="Kudo T."/>
            <person name="Yuki M."/>
            <person name="Ohkuma M."/>
        </authorList>
    </citation>
    <scope>NUCLEOTIDE SEQUENCE [LARGE SCALE GENOMIC DNA]</scope>
    <source>
        <strain evidence="1 2">JCM 16909</strain>
    </source>
</reference>
<dbReference type="RefSeq" id="WP_139648650.1">
    <property type="nucleotide sequence ID" value="NZ_BAAAZS010000057.1"/>
</dbReference>
<name>A0A5C4UT32_9ACTN</name>
<comment type="caution">
    <text evidence="1">The sequence shown here is derived from an EMBL/GenBank/DDBJ whole genome shotgun (WGS) entry which is preliminary data.</text>
</comment>
<gene>
    <name evidence="1" type="ORF">FH715_23565</name>
</gene>
<dbReference type="EMBL" id="VDGT01000022">
    <property type="protein sequence ID" value="TNM26463.1"/>
    <property type="molecule type" value="Genomic_DNA"/>
</dbReference>